<dbReference type="EMBL" id="PDUG01000002">
    <property type="protein sequence ID" value="PIC45424.1"/>
    <property type="molecule type" value="Genomic_DNA"/>
</dbReference>
<evidence type="ECO:0000313" key="3">
    <source>
        <dbReference type="Proteomes" id="UP000230233"/>
    </source>
</evidence>
<name>A0A2G5V0X5_9PELO</name>
<sequence length="69" mass="8055">MRLFFYCFALCNVICTLMAYDIQDFEAIRQNAVRNIASLENILEHRHPGSHRHHKIQKSRRIGGNIVMG</sequence>
<feature type="chain" id="PRO_5013956005" description="Nematode cuticle collagen N-terminal domain-containing protein" evidence="1">
    <location>
        <begin position="20"/>
        <end position="69"/>
    </location>
</feature>
<feature type="signal peptide" evidence="1">
    <location>
        <begin position="1"/>
        <end position="19"/>
    </location>
</feature>
<evidence type="ECO:0000256" key="1">
    <source>
        <dbReference type="SAM" id="SignalP"/>
    </source>
</evidence>
<keyword evidence="3" id="KW-1185">Reference proteome</keyword>
<dbReference type="OrthoDB" id="5779544at2759"/>
<gene>
    <name evidence="2" type="primary">Cnig_chr_II.g5448</name>
    <name evidence="2" type="ORF">B9Z55_005448</name>
</gene>
<comment type="caution">
    <text evidence="2">The sequence shown here is derived from an EMBL/GenBank/DDBJ whole genome shotgun (WGS) entry which is preliminary data.</text>
</comment>
<reference evidence="3" key="1">
    <citation type="submission" date="2017-10" db="EMBL/GenBank/DDBJ databases">
        <title>Rapid genome shrinkage in a self-fertile nematode reveals novel sperm competition proteins.</title>
        <authorList>
            <person name="Yin D."/>
            <person name="Schwarz E.M."/>
            <person name="Thomas C.G."/>
            <person name="Felde R.L."/>
            <person name="Korf I.F."/>
            <person name="Cutter A.D."/>
            <person name="Schartner C.M."/>
            <person name="Ralston E.J."/>
            <person name="Meyer B.J."/>
            <person name="Haag E.S."/>
        </authorList>
    </citation>
    <scope>NUCLEOTIDE SEQUENCE [LARGE SCALE GENOMIC DNA]</scope>
    <source>
        <strain evidence="3">JU1422</strain>
    </source>
</reference>
<keyword evidence="1" id="KW-0732">Signal</keyword>
<accession>A0A2G5V0X5</accession>
<protein>
    <recommendedName>
        <fullName evidence="4">Nematode cuticle collagen N-terminal domain-containing protein</fullName>
    </recommendedName>
</protein>
<organism evidence="2 3">
    <name type="scientific">Caenorhabditis nigoni</name>
    <dbReference type="NCBI Taxonomy" id="1611254"/>
    <lineage>
        <taxon>Eukaryota</taxon>
        <taxon>Metazoa</taxon>
        <taxon>Ecdysozoa</taxon>
        <taxon>Nematoda</taxon>
        <taxon>Chromadorea</taxon>
        <taxon>Rhabditida</taxon>
        <taxon>Rhabditina</taxon>
        <taxon>Rhabditomorpha</taxon>
        <taxon>Rhabditoidea</taxon>
        <taxon>Rhabditidae</taxon>
        <taxon>Peloderinae</taxon>
        <taxon>Caenorhabditis</taxon>
    </lineage>
</organism>
<dbReference type="Proteomes" id="UP000230233">
    <property type="component" value="Chromosome II"/>
</dbReference>
<evidence type="ECO:0008006" key="4">
    <source>
        <dbReference type="Google" id="ProtNLM"/>
    </source>
</evidence>
<dbReference type="AlphaFoldDB" id="A0A2G5V0X5"/>
<proteinExistence type="predicted"/>
<evidence type="ECO:0000313" key="2">
    <source>
        <dbReference type="EMBL" id="PIC45424.1"/>
    </source>
</evidence>